<gene>
    <name evidence="2" type="ORF">g.680</name>
</gene>
<dbReference type="EMBL" id="GECU01037893">
    <property type="protein sequence ID" value="JAS69813.1"/>
    <property type="molecule type" value="Transcribed_RNA"/>
</dbReference>
<feature type="transmembrane region" description="Helical" evidence="1">
    <location>
        <begin position="93"/>
        <end position="114"/>
    </location>
</feature>
<feature type="transmembrane region" description="Helical" evidence="1">
    <location>
        <begin position="32"/>
        <end position="52"/>
    </location>
</feature>
<feature type="non-terminal residue" evidence="2">
    <location>
        <position position="1"/>
    </location>
</feature>
<reference evidence="2" key="1">
    <citation type="submission" date="2015-11" db="EMBL/GenBank/DDBJ databases">
        <title>De novo transcriptome assembly of four potential Pierce s Disease insect vectors from Arizona vineyards.</title>
        <authorList>
            <person name="Tassone E.E."/>
        </authorList>
    </citation>
    <scope>NUCLEOTIDE SEQUENCE</scope>
</reference>
<sequence length="288" mass="32986">NSSDMIPLLICIPFLTQTTPGYTCFIPSHHLLTVLSIVFIALMLPIVTINTVDAPHEFTIGYLLMMFLVSGTLLFVSLGYFGMRKRIALMLRMAFWIWFLTWIGFLTICIFSVWNSSTLKYSSINGRCPLTLWMFDWCFTAKHMYPRPRVENTSISLVEDKEMFLNDLTAEQQTVDINLPNFDEITINIDHFKSIEGNVNVTREKRSITEVGVPANNRYGPEYRAAVGRYLGIFFMMLSTMALFTLYGITIQDLLVLLTWPPVFFIVRPQDLEQPGAENGTNTQSRTN</sequence>
<accession>A0A1B6H568</accession>
<keyword evidence="1" id="KW-0812">Transmembrane</keyword>
<dbReference type="AlphaFoldDB" id="A0A1B6H568"/>
<proteinExistence type="predicted"/>
<keyword evidence="1" id="KW-1133">Transmembrane helix</keyword>
<feature type="transmembrane region" description="Helical" evidence="1">
    <location>
        <begin position="230"/>
        <end position="249"/>
    </location>
</feature>
<feature type="transmembrane region" description="Helical" evidence="1">
    <location>
        <begin position="58"/>
        <end position="81"/>
    </location>
</feature>
<evidence type="ECO:0000256" key="1">
    <source>
        <dbReference type="SAM" id="Phobius"/>
    </source>
</evidence>
<keyword evidence="1" id="KW-0472">Membrane</keyword>
<organism evidence="2">
    <name type="scientific">Homalodisca liturata</name>
    <dbReference type="NCBI Taxonomy" id="320908"/>
    <lineage>
        <taxon>Eukaryota</taxon>
        <taxon>Metazoa</taxon>
        <taxon>Ecdysozoa</taxon>
        <taxon>Arthropoda</taxon>
        <taxon>Hexapoda</taxon>
        <taxon>Insecta</taxon>
        <taxon>Pterygota</taxon>
        <taxon>Neoptera</taxon>
        <taxon>Paraneoptera</taxon>
        <taxon>Hemiptera</taxon>
        <taxon>Auchenorrhyncha</taxon>
        <taxon>Membracoidea</taxon>
        <taxon>Cicadellidae</taxon>
        <taxon>Cicadellinae</taxon>
        <taxon>Proconiini</taxon>
        <taxon>Homalodisca</taxon>
    </lineage>
</organism>
<protein>
    <submittedName>
        <fullName evidence="2">Uncharacterized protein</fullName>
    </submittedName>
</protein>
<name>A0A1B6H568_9HEMI</name>
<evidence type="ECO:0000313" key="2">
    <source>
        <dbReference type="EMBL" id="JAS69813.1"/>
    </source>
</evidence>